<dbReference type="GO" id="GO:0017000">
    <property type="term" value="P:antibiotic biosynthetic process"/>
    <property type="evidence" value="ECO:0007669"/>
    <property type="project" value="UniProtKB-ARBA"/>
</dbReference>
<evidence type="ECO:0000313" key="3">
    <source>
        <dbReference type="Proteomes" id="UP000315369"/>
    </source>
</evidence>
<dbReference type="CDD" id="cd03784">
    <property type="entry name" value="GT1_Gtf-like"/>
    <property type="match status" value="1"/>
</dbReference>
<dbReference type="InterPro" id="IPR002213">
    <property type="entry name" value="UDP_glucos_trans"/>
</dbReference>
<dbReference type="Gene3D" id="3.40.50.2000">
    <property type="entry name" value="Glycogen Phosphorylase B"/>
    <property type="match status" value="2"/>
</dbReference>
<dbReference type="Proteomes" id="UP000315369">
    <property type="component" value="Unassembled WGS sequence"/>
</dbReference>
<dbReference type="PANTHER" id="PTHR48050:SF13">
    <property type="entry name" value="STEROL 3-BETA-GLUCOSYLTRANSFERASE UGT80A2"/>
    <property type="match status" value="1"/>
</dbReference>
<dbReference type="SUPFAM" id="SSF53756">
    <property type="entry name" value="UDP-Glycosyltransferase/glycogen phosphorylase"/>
    <property type="match status" value="1"/>
</dbReference>
<name>A0A540X8U2_9BACT</name>
<dbReference type="Pfam" id="PF06722">
    <property type="entry name" value="EryCIII-like_C"/>
    <property type="match status" value="1"/>
</dbReference>
<gene>
    <name evidence="2" type="ORF">FJV41_01825</name>
</gene>
<sequence length="440" mass="48231">MATILLAPFAGHGHINPTLKLARALGQRGHRVVYAGPLDCQELVTRRGGEFIPVLEEQLPKGSFDPFQASGFLGHVRQLRALTRRVDAALLAIAEGALDGVFERVRPDLVVCDTLLPYTALVAHGHGVPAVFFNTSVPREFIHPFLSRPPTEPSRRLRAHAVRALLGVMGALGIAPRMNERSARIARRYGYPVEALATEPERLLAPRLPELVLAPREFAEPDGYVESHYIYAGPSIDLDRAPMDFPWERLAADKPLILFSLGSQGAFRRAMEQQVLDTVFAAARARPQWQFVFAVTPAHDPKPYDAEPNVVAVHSAPLLQLLERATAVVTHGGFNTVKECIYFGVPMVVVPFVFDMPGVGRAVEHRGLGISCPAKTLKLEHLLASLDSLVGEPRWRTALAAMRACFHENERNNSAADALERLLQAPEAQGARLRPGSSAR</sequence>
<keyword evidence="3" id="KW-1185">Reference proteome</keyword>
<accession>A0A540X8U2</accession>
<dbReference type="GO" id="GO:0008194">
    <property type="term" value="F:UDP-glycosyltransferase activity"/>
    <property type="evidence" value="ECO:0007669"/>
    <property type="project" value="InterPro"/>
</dbReference>
<dbReference type="InterPro" id="IPR010610">
    <property type="entry name" value="EryCIII-like_C"/>
</dbReference>
<dbReference type="GO" id="GO:0016758">
    <property type="term" value="F:hexosyltransferase activity"/>
    <property type="evidence" value="ECO:0007669"/>
    <property type="project" value="UniProtKB-ARBA"/>
</dbReference>
<proteinExistence type="predicted"/>
<feature type="domain" description="Erythromycin biosynthesis protein CIII-like C-terminal" evidence="1">
    <location>
        <begin position="307"/>
        <end position="404"/>
    </location>
</feature>
<dbReference type="EMBL" id="VIFM01000004">
    <property type="protein sequence ID" value="TQF17731.1"/>
    <property type="molecule type" value="Genomic_DNA"/>
</dbReference>
<evidence type="ECO:0000259" key="1">
    <source>
        <dbReference type="Pfam" id="PF06722"/>
    </source>
</evidence>
<dbReference type="OrthoDB" id="139086at2"/>
<dbReference type="PANTHER" id="PTHR48050">
    <property type="entry name" value="STEROL 3-BETA-GLUCOSYLTRANSFERASE"/>
    <property type="match status" value="1"/>
</dbReference>
<evidence type="ECO:0000313" key="2">
    <source>
        <dbReference type="EMBL" id="TQF17731.1"/>
    </source>
</evidence>
<organism evidence="2 3">
    <name type="scientific">Myxococcus llanfairpwllgwyngyllgogerychwyrndrobwllllantysiliogogogochensis</name>
    <dbReference type="NCBI Taxonomy" id="2590453"/>
    <lineage>
        <taxon>Bacteria</taxon>
        <taxon>Pseudomonadati</taxon>
        <taxon>Myxococcota</taxon>
        <taxon>Myxococcia</taxon>
        <taxon>Myxococcales</taxon>
        <taxon>Cystobacterineae</taxon>
        <taxon>Myxococcaceae</taxon>
        <taxon>Myxococcus</taxon>
    </lineage>
</organism>
<dbReference type="AlphaFoldDB" id="A0A540X8U2"/>
<protein>
    <recommendedName>
        <fullName evidence="1">Erythromycin biosynthesis protein CIII-like C-terminal domain-containing protein</fullName>
    </recommendedName>
</protein>
<reference evidence="2 3" key="1">
    <citation type="submission" date="2019-06" db="EMBL/GenBank/DDBJ databases">
        <authorList>
            <person name="Livingstone P."/>
            <person name="Whitworth D."/>
        </authorList>
    </citation>
    <scope>NUCLEOTIDE SEQUENCE [LARGE SCALE GENOMIC DNA]</scope>
    <source>
        <strain evidence="2 3">AM401</strain>
    </source>
</reference>
<dbReference type="InterPro" id="IPR050426">
    <property type="entry name" value="Glycosyltransferase_28"/>
</dbReference>
<comment type="caution">
    <text evidence="2">The sequence shown here is derived from an EMBL/GenBank/DDBJ whole genome shotgun (WGS) entry which is preliminary data.</text>
</comment>
<dbReference type="RefSeq" id="WP_141640635.1">
    <property type="nucleotide sequence ID" value="NZ_VIFM01000004.1"/>
</dbReference>